<sequence length="148" mass="17229">MRKLIALLIIGFQFQFGFSQITEIENLIVQDTIVAPIPVIVDASYKGGINNFYNYVSNNFNYNNLKKSDVTEEFKNRDIMTIYVQFSINEEGKPVDFKPMNLTEENTFYTETVRVISSSKWKPATKDGVVFNQEFRIPIQAYIRDFIE</sequence>
<name>A0A3P3W3J6_9FLAO</name>
<proteinExistence type="predicted"/>
<organism evidence="1 2">
    <name type="scientific">Paenimyroides tangerinum</name>
    <dbReference type="NCBI Taxonomy" id="2488728"/>
    <lineage>
        <taxon>Bacteria</taxon>
        <taxon>Pseudomonadati</taxon>
        <taxon>Bacteroidota</taxon>
        <taxon>Flavobacteriia</taxon>
        <taxon>Flavobacteriales</taxon>
        <taxon>Flavobacteriaceae</taxon>
        <taxon>Paenimyroides</taxon>
    </lineage>
</organism>
<accession>A0A3P3W3J6</accession>
<dbReference type="AlphaFoldDB" id="A0A3P3W3J6"/>
<dbReference type="RefSeq" id="WP_125019452.1">
    <property type="nucleotide sequence ID" value="NZ_RQVQ01000024.1"/>
</dbReference>
<protein>
    <recommendedName>
        <fullName evidence="3">TonB C-terminal domain-containing protein</fullName>
    </recommendedName>
</protein>
<dbReference type="Proteomes" id="UP000275719">
    <property type="component" value="Unassembled WGS sequence"/>
</dbReference>
<dbReference type="OrthoDB" id="1355659at2"/>
<keyword evidence="2" id="KW-1185">Reference proteome</keyword>
<evidence type="ECO:0000313" key="2">
    <source>
        <dbReference type="Proteomes" id="UP000275719"/>
    </source>
</evidence>
<gene>
    <name evidence="1" type="ORF">EG240_11055</name>
</gene>
<dbReference type="Gene3D" id="3.30.1150.10">
    <property type="match status" value="1"/>
</dbReference>
<reference evidence="1 2" key="1">
    <citation type="submission" date="2018-11" db="EMBL/GenBank/DDBJ databases">
        <title>Flavobacterium sp. nov., YIM 102701-2 draft genome.</title>
        <authorList>
            <person name="Li G."/>
            <person name="Jiang Y."/>
        </authorList>
    </citation>
    <scope>NUCLEOTIDE SEQUENCE [LARGE SCALE GENOMIC DNA]</scope>
    <source>
        <strain evidence="1 2">YIM 102701-2</strain>
    </source>
</reference>
<evidence type="ECO:0008006" key="3">
    <source>
        <dbReference type="Google" id="ProtNLM"/>
    </source>
</evidence>
<dbReference type="EMBL" id="RQVQ01000024">
    <property type="protein sequence ID" value="RRJ89645.1"/>
    <property type="molecule type" value="Genomic_DNA"/>
</dbReference>
<comment type="caution">
    <text evidence="1">The sequence shown here is derived from an EMBL/GenBank/DDBJ whole genome shotgun (WGS) entry which is preliminary data.</text>
</comment>
<evidence type="ECO:0000313" key="1">
    <source>
        <dbReference type="EMBL" id="RRJ89645.1"/>
    </source>
</evidence>
<dbReference type="SUPFAM" id="SSF74653">
    <property type="entry name" value="TolA/TonB C-terminal domain"/>
    <property type="match status" value="1"/>
</dbReference>